<evidence type="ECO:0000313" key="3">
    <source>
        <dbReference type="Proteomes" id="UP001596071"/>
    </source>
</evidence>
<reference evidence="3" key="1">
    <citation type="journal article" date="2019" name="Int. J. Syst. Evol. Microbiol.">
        <title>The Global Catalogue of Microorganisms (GCM) 10K type strain sequencing project: providing services to taxonomists for standard genome sequencing and annotation.</title>
        <authorList>
            <consortium name="The Broad Institute Genomics Platform"/>
            <consortium name="The Broad Institute Genome Sequencing Center for Infectious Disease"/>
            <person name="Wu L."/>
            <person name="Ma J."/>
        </authorList>
    </citation>
    <scope>NUCLEOTIDE SEQUENCE [LARGE SCALE GENOMIC DNA]</scope>
    <source>
        <strain evidence="3">KACC 11299</strain>
    </source>
</reference>
<evidence type="ECO:0008006" key="4">
    <source>
        <dbReference type="Google" id="ProtNLM"/>
    </source>
</evidence>
<gene>
    <name evidence="2" type="ORF">ACFPTP_16080</name>
</gene>
<name>A0ABW0U0B9_9BACL</name>
<feature type="chain" id="PRO_5046478479" description="S-layer homology domain-containing protein" evidence="1">
    <location>
        <begin position="24"/>
        <end position="289"/>
    </location>
</feature>
<dbReference type="RefSeq" id="WP_381446888.1">
    <property type="nucleotide sequence ID" value="NZ_JBHSNP010000029.1"/>
</dbReference>
<organism evidence="2 3">
    <name type="scientific">Sporosarcina koreensis</name>
    <dbReference type="NCBI Taxonomy" id="334735"/>
    <lineage>
        <taxon>Bacteria</taxon>
        <taxon>Bacillati</taxon>
        <taxon>Bacillota</taxon>
        <taxon>Bacilli</taxon>
        <taxon>Bacillales</taxon>
        <taxon>Caryophanaceae</taxon>
        <taxon>Sporosarcina</taxon>
    </lineage>
</organism>
<dbReference type="EMBL" id="JBHSNP010000029">
    <property type="protein sequence ID" value="MFC5604754.1"/>
    <property type="molecule type" value="Genomic_DNA"/>
</dbReference>
<feature type="signal peptide" evidence="1">
    <location>
        <begin position="1"/>
        <end position="23"/>
    </location>
</feature>
<accession>A0ABW0U0B9</accession>
<keyword evidence="1" id="KW-0732">Signal</keyword>
<proteinExistence type="predicted"/>
<evidence type="ECO:0000256" key="1">
    <source>
        <dbReference type="SAM" id="SignalP"/>
    </source>
</evidence>
<keyword evidence="3" id="KW-1185">Reference proteome</keyword>
<sequence>MKTITKKLIVSTLLTVMVLSTSAGTGMVQAESIHTYSTQQQATKYPKKVMEAVRESFGVNKHSTEIDTKIESMPQVEVMDKYLESFGKKVKGNEVQKAVQGVFNIDLHEVSKNNYGNKLNSYAAAIMETLRDSEKLTDAEIMDLPKVKVMQAYIKAHDYPLTGPEIRVLINQIFGINLDGISGIAGLQLGINSKGTWIINTPTDMLVISSSHDDVELYVYTTDYWEQVTGTKEVPDSLKQYFADNGFTYDNVTGKYNWVNPTGESAPEAFKSQTIGMLIQTIMQVNANL</sequence>
<dbReference type="Proteomes" id="UP001596071">
    <property type="component" value="Unassembled WGS sequence"/>
</dbReference>
<evidence type="ECO:0000313" key="2">
    <source>
        <dbReference type="EMBL" id="MFC5604754.1"/>
    </source>
</evidence>
<comment type="caution">
    <text evidence="2">The sequence shown here is derived from an EMBL/GenBank/DDBJ whole genome shotgun (WGS) entry which is preliminary data.</text>
</comment>
<protein>
    <recommendedName>
        <fullName evidence="4">S-layer homology domain-containing protein</fullName>
    </recommendedName>
</protein>